<keyword evidence="2 6" id="KW-0238">DNA-binding</keyword>
<evidence type="ECO:0000256" key="4">
    <source>
        <dbReference type="SAM" id="Phobius"/>
    </source>
</evidence>
<feature type="transmembrane region" description="Helical" evidence="4">
    <location>
        <begin position="96"/>
        <end position="114"/>
    </location>
</feature>
<feature type="transmembrane region" description="Helical" evidence="4">
    <location>
        <begin position="36"/>
        <end position="53"/>
    </location>
</feature>
<dbReference type="RefSeq" id="WP_037533667.1">
    <property type="nucleotide sequence ID" value="NZ_LR590484.1"/>
</dbReference>
<dbReference type="InterPro" id="IPR018060">
    <property type="entry name" value="HTH_AraC"/>
</dbReference>
<evidence type="ECO:0000313" key="6">
    <source>
        <dbReference type="EMBL" id="VTR41263.1"/>
    </source>
</evidence>
<keyword evidence="1" id="KW-0805">Transcription regulation</keyword>
<dbReference type="PANTHER" id="PTHR43280:SF29">
    <property type="entry name" value="ARAC-FAMILY TRANSCRIPTIONAL REGULATOR"/>
    <property type="match status" value="1"/>
</dbReference>
<accession>A0A4U9V609</accession>
<keyword evidence="4" id="KW-0812">Transmembrane</keyword>
<dbReference type="GO" id="GO:0043565">
    <property type="term" value="F:sequence-specific DNA binding"/>
    <property type="evidence" value="ECO:0007669"/>
    <property type="project" value="InterPro"/>
</dbReference>
<dbReference type="AlphaFoldDB" id="A0A4U9V609"/>
<dbReference type="SUPFAM" id="SSF46689">
    <property type="entry name" value="Homeodomain-like"/>
    <property type="match status" value="1"/>
</dbReference>
<dbReference type="GeneID" id="78463199"/>
<keyword evidence="4" id="KW-0472">Membrane</keyword>
<name>A0A4U9V609_9SPHI</name>
<keyword evidence="3" id="KW-0804">Transcription</keyword>
<organism evidence="6 7">
    <name type="scientific">Sphingobacterium thalpophilum</name>
    <dbReference type="NCBI Taxonomy" id="259"/>
    <lineage>
        <taxon>Bacteria</taxon>
        <taxon>Pseudomonadati</taxon>
        <taxon>Bacteroidota</taxon>
        <taxon>Sphingobacteriia</taxon>
        <taxon>Sphingobacteriales</taxon>
        <taxon>Sphingobacteriaceae</taxon>
        <taxon>Sphingobacterium</taxon>
    </lineage>
</organism>
<feature type="transmembrane region" description="Helical" evidence="4">
    <location>
        <begin position="134"/>
        <end position="157"/>
    </location>
</feature>
<dbReference type="Proteomes" id="UP000308196">
    <property type="component" value="Chromosome"/>
</dbReference>
<dbReference type="PANTHER" id="PTHR43280">
    <property type="entry name" value="ARAC-FAMILY TRANSCRIPTIONAL REGULATOR"/>
    <property type="match status" value="1"/>
</dbReference>
<feature type="transmembrane region" description="Helical" evidence="4">
    <location>
        <begin position="178"/>
        <end position="195"/>
    </location>
</feature>
<feature type="transmembrane region" description="Helical" evidence="4">
    <location>
        <begin position="65"/>
        <end position="84"/>
    </location>
</feature>
<evidence type="ECO:0000256" key="2">
    <source>
        <dbReference type="ARBA" id="ARBA00023125"/>
    </source>
</evidence>
<evidence type="ECO:0000256" key="1">
    <source>
        <dbReference type="ARBA" id="ARBA00023015"/>
    </source>
</evidence>
<keyword evidence="4" id="KW-1133">Transmembrane helix</keyword>
<dbReference type="KEGG" id="stha:NCTC11429_02488"/>
<dbReference type="Gene3D" id="1.10.10.60">
    <property type="entry name" value="Homeodomain-like"/>
    <property type="match status" value="2"/>
</dbReference>
<sequence>MTSIWHIIYIGGVFMALFLFILLISKPKKSAADMILSTWLFFAFFDLILVGLYGSGEILKMPKLFGWEMPFPYLHSPFLYLYILFATGQQRHTWRYLLHFIPAVIVAVILAFVLPDAVAEYKGKYYMLREYDTFIWIMMLGFMISGIVYIILSLMLLRRHRQNIVGQFSNTEKITLNWMRYLIFGIGAIWIVVIIEGSPELFFVVITLFIFFFGYFGVQQVGIFSHASSVHEVVPLRELEAVDEIRYDEATPEPAEKVKYEKTRLAESEASLIHGKLNALMKEQKCYQDPELTLGDLAKILEVHPVILSQVINSREQKSFYDYVNTYRVETFKELLLRPDSRQYTMLSLALECGFNSKTSFNRNFKKITQMSPSAYAKELDVQLKAEG</sequence>
<proteinExistence type="predicted"/>
<gene>
    <name evidence="6" type="ORF">NCTC11429_02488</name>
</gene>
<reference evidence="6 7" key="1">
    <citation type="submission" date="2019-05" db="EMBL/GenBank/DDBJ databases">
        <authorList>
            <consortium name="Pathogen Informatics"/>
        </authorList>
    </citation>
    <scope>NUCLEOTIDE SEQUENCE [LARGE SCALE GENOMIC DNA]</scope>
    <source>
        <strain evidence="6 7">NCTC11429</strain>
    </source>
</reference>
<evidence type="ECO:0000256" key="3">
    <source>
        <dbReference type="ARBA" id="ARBA00023163"/>
    </source>
</evidence>
<evidence type="ECO:0000259" key="5">
    <source>
        <dbReference type="PROSITE" id="PS01124"/>
    </source>
</evidence>
<feature type="transmembrane region" description="Helical" evidence="4">
    <location>
        <begin position="201"/>
        <end position="218"/>
    </location>
</feature>
<dbReference type="STRING" id="1123265.GCA_000686625_03814"/>
<dbReference type="SMART" id="SM00342">
    <property type="entry name" value="HTH_ARAC"/>
    <property type="match status" value="1"/>
</dbReference>
<evidence type="ECO:0000313" key="7">
    <source>
        <dbReference type="Proteomes" id="UP000308196"/>
    </source>
</evidence>
<dbReference type="InterPro" id="IPR009057">
    <property type="entry name" value="Homeodomain-like_sf"/>
</dbReference>
<dbReference type="PROSITE" id="PS01124">
    <property type="entry name" value="HTH_ARAC_FAMILY_2"/>
    <property type="match status" value="1"/>
</dbReference>
<dbReference type="GO" id="GO:0003700">
    <property type="term" value="F:DNA-binding transcription factor activity"/>
    <property type="evidence" value="ECO:0007669"/>
    <property type="project" value="InterPro"/>
</dbReference>
<feature type="transmembrane region" description="Helical" evidence="4">
    <location>
        <begin position="6"/>
        <end position="24"/>
    </location>
</feature>
<dbReference type="Pfam" id="PF12833">
    <property type="entry name" value="HTH_18"/>
    <property type="match status" value="1"/>
</dbReference>
<dbReference type="EMBL" id="LR590484">
    <property type="protein sequence ID" value="VTR41263.1"/>
    <property type="molecule type" value="Genomic_DNA"/>
</dbReference>
<feature type="domain" description="HTH araC/xylS-type" evidence="5">
    <location>
        <begin position="275"/>
        <end position="379"/>
    </location>
</feature>
<protein>
    <submittedName>
        <fullName evidence="6">DNA-binding transcriptional regulator MelR</fullName>
    </submittedName>
</protein>